<protein>
    <submittedName>
        <fullName evidence="1">Uncharacterized protein</fullName>
    </submittedName>
</protein>
<organism evidence="1 2">
    <name type="scientific">Bacillus anthracis</name>
    <name type="common">anthrax bacterium</name>
    <dbReference type="NCBI Taxonomy" id="1392"/>
    <lineage>
        <taxon>Bacteria</taxon>
        <taxon>Bacillati</taxon>
        <taxon>Bacillota</taxon>
        <taxon>Bacilli</taxon>
        <taxon>Bacillales</taxon>
        <taxon>Bacillaceae</taxon>
        <taxon>Bacillus</taxon>
        <taxon>Bacillus cereus group</taxon>
    </lineage>
</organism>
<gene>
    <name evidence="1" type="ORF">ABW01_17190</name>
</gene>
<comment type="caution">
    <text evidence="1">The sequence shown here is derived from an EMBL/GenBank/DDBJ whole genome shotgun (WGS) entry which is preliminary data.</text>
</comment>
<evidence type="ECO:0000313" key="2">
    <source>
        <dbReference type="Proteomes" id="UP000035904"/>
    </source>
</evidence>
<proteinExistence type="predicted"/>
<dbReference type="AlphaFoldDB" id="A0A0J1HUG6"/>
<name>A0A0J1HUG6_BACAN</name>
<dbReference type="EMBL" id="LDPG01000012">
    <property type="protein sequence ID" value="KLV17333.1"/>
    <property type="molecule type" value="Genomic_DNA"/>
</dbReference>
<reference evidence="1 2" key="1">
    <citation type="submission" date="2015-05" db="EMBL/GenBank/DDBJ databases">
        <title>Whole genome sequence and identification of bacterial endophytes from Costus igneus.</title>
        <authorList>
            <person name="Lee Y.P."/>
            <person name="Gan H.M."/>
            <person name="Eng W."/>
            <person name="Wheatley M.S."/>
            <person name="Caraballo A."/>
            <person name="Polter S."/>
            <person name="Savka M.A."/>
            <person name="Hudson A.O."/>
        </authorList>
    </citation>
    <scope>NUCLEOTIDE SEQUENCE [LARGE SCALE GENOMIC DNA]</scope>
    <source>
        <strain evidence="1 2">RIT375</strain>
    </source>
</reference>
<dbReference type="RefSeq" id="WP_002195033.1">
    <property type="nucleotide sequence ID" value="NZ_LDPG01000012.1"/>
</dbReference>
<sequence>MFKVNGVVSIFGDNKKREITVDEHGNITGDELFKFEVLFLLETMQRRGKAIGPIHYVPDGSYISDVIAISLVVDMICEDTEFIGEWPEIGEVEK</sequence>
<accession>A0A0J1HUG6</accession>
<dbReference type="Proteomes" id="UP000035904">
    <property type="component" value="Unassembled WGS sequence"/>
</dbReference>
<dbReference type="PATRIC" id="fig|1392.242.peg.1320"/>
<evidence type="ECO:0000313" key="1">
    <source>
        <dbReference type="EMBL" id="KLV17333.1"/>
    </source>
</evidence>